<feature type="domain" description="Integration host factor-like helix-two turn-helix" evidence="1">
    <location>
        <begin position="34"/>
        <end position="98"/>
    </location>
</feature>
<keyword evidence="2" id="KW-0540">Nuclease</keyword>
<dbReference type="GO" id="GO:0003676">
    <property type="term" value="F:nucleic acid binding"/>
    <property type="evidence" value="ECO:0007669"/>
    <property type="project" value="InterPro"/>
</dbReference>
<dbReference type="GeneID" id="95394695"/>
<keyword evidence="2" id="KW-0255">Endonuclease</keyword>
<dbReference type="Pfam" id="PF22525">
    <property type="entry name" value="H2TH_5"/>
    <property type="match status" value="1"/>
</dbReference>
<dbReference type="Gene3D" id="1.10.8.50">
    <property type="match status" value="1"/>
</dbReference>
<keyword evidence="2" id="KW-0378">Hydrolase</keyword>
<dbReference type="InterPro" id="IPR047806">
    <property type="entry name" value="IHF_actinobact"/>
</dbReference>
<sequence length="102" mass="10761">MALPTLTPEQRKAALEKAAEARAARTALLAKVKAGELTFADLLERDDDIAKKIKVSQALRAVKGVGPAKATALMEEAGVDEKRRLGGLGAQQRKKLVDALGA</sequence>
<accession>A0A7W5V8S1</accession>
<reference evidence="2 3" key="1">
    <citation type="submission" date="2020-08" db="EMBL/GenBank/DDBJ databases">
        <title>Sequencing the genomes of 1000 actinobacteria strains.</title>
        <authorList>
            <person name="Klenk H.-P."/>
        </authorList>
    </citation>
    <scope>NUCLEOTIDE SEQUENCE [LARGE SCALE GENOMIC DNA]</scope>
    <source>
        <strain evidence="2 3">DSM 44320</strain>
    </source>
</reference>
<evidence type="ECO:0000259" key="1">
    <source>
        <dbReference type="Pfam" id="PF22525"/>
    </source>
</evidence>
<dbReference type="RefSeq" id="WP_183659676.1">
    <property type="nucleotide sequence ID" value="NZ_JACIBV010000001.1"/>
</dbReference>
<proteinExistence type="predicted"/>
<comment type="caution">
    <text evidence="2">The sequence shown here is derived from an EMBL/GenBank/DDBJ whole genome shotgun (WGS) entry which is preliminary data.</text>
</comment>
<organism evidence="2 3">
    <name type="scientific">Nonomuraea dietziae</name>
    <dbReference type="NCBI Taxonomy" id="65515"/>
    <lineage>
        <taxon>Bacteria</taxon>
        <taxon>Bacillati</taxon>
        <taxon>Actinomycetota</taxon>
        <taxon>Actinomycetes</taxon>
        <taxon>Streptosporangiales</taxon>
        <taxon>Streptosporangiaceae</taxon>
        <taxon>Nonomuraea</taxon>
    </lineage>
</organism>
<dbReference type="Proteomes" id="UP000579945">
    <property type="component" value="Unassembled WGS sequence"/>
</dbReference>
<protein>
    <submittedName>
        <fullName evidence="2">Putative flap endonuclease-1-like 5' DNA nuclease</fullName>
    </submittedName>
</protein>
<dbReference type="NCBIfam" id="NF041260">
    <property type="entry name" value="actino_IHF"/>
    <property type="match status" value="1"/>
</dbReference>
<dbReference type="InterPro" id="IPR010979">
    <property type="entry name" value="Ribosomal_uS13-like_H2TH"/>
</dbReference>
<dbReference type="EMBL" id="JACIBV010000001">
    <property type="protein sequence ID" value="MBB3732676.1"/>
    <property type="molecule type" value="Genomic_DNA"/>
</dbReference>
<gene>
    <name evidence="2" type="ORF">FHR33_008536</name>
</gene>
<evidence type="ECO:0000313" key="2">
    <source>
        <dbReference type="EMBL" id="MBB3732676.1"/>
    </source>
</evidence>
<dbReference type="AlphaFoldDB" id="A0A7W5V8S1"/>
<dbReference type="InterPro" id="IPR055201">
    <property type="entry name" value="IHF-like_H2TH"/>
</dbReference>
<dbReference type="GO" id="GO:0004519">
    <property type="term" value="F:endonuclease activity"/>
    <property type="evidence" value="ECO:0007669"/>
    <property type="project" value="UniProtKB-KW"/>
</dbReference>
<keyword evidence="3" id="KW-1185">Reference proteome</keyword>
<name>A0A7W5V8S1_9ACTN</name>
<evidence type="ECO:0000313" key="3">
    <source>
        <dbReference type="Proteomes" id="UP000579945"/>
    </source>
</evidence>
<dbReference type="SUPFAM" id="SSF46946">
    <property type="entry name" value="S13-like H2TH domain"/>
    <property type="match status" value="1"/>
</dbReference>